<sequence length="336" mass="36721">MPFLSGTSRQPHSILKVILSTTYFLPKPAPRLRLKHCLSCLLLLAGSSALLAKNEPAKPAAVEAALPFASRQAALSALPPLMLWVGERPDDVRAWISGSARQATQKGSADNQPAPSIQDQRMGVAVLDTTILLRDGSATVRRRQQPLQLPPAWYAQNGVQQKAPLVTIVHIDMARGARKPQLNEKQKKTIVNAVVAAAARSPSQVVQLDFEVMHSQKPFLADVVKRSRDALPANVALSITALASWCVGDAWLADLPADEVVPIAFRMTGDAGRMRDVLNHEGHFPRPECQPSLGLSLDEQPWPNKLRSQRLYLYNRNVWSGTPMAGWAVRLGAIFP</sequence>
<evidence type="ECO:0000313" key="2">
    <source>
        <dbReference type="EMBL" id="AMO94477.1"/>
    </source>
</evidence>
<dbReference type="Proteomes" id="UP000072421">
    <property type="component" value="Chromosome"/>
</dbReference>
<evidence type="ECO:0000256" key="1">
    <source>
        <dbReference type="SAM" id="MobiDB-lite"/>
    </source>
</evidence>
<evidence type="ECO:0008006" key="4">
    <source>
        <dbReference type="Google" id="ProtNLM"/>
    </source>
</evidence>
<feature type="region of interest" description="Disordered" evidence="1">
    <location>
        <begin position="99"/>
        <end position="119"/>
    </location>
</feature>
<evidence type="ECO:0000313" key="3">
    <source>
        <dbReference type="Proteomes" id="UP000072421"/>
    </source>
</evidence>
<dbReference type="PATRIC" id="fig|158899.10.peg.1785"/>
<dbReference type="EMBL" id="CP013232">
    <property type="protein sequence ID" value="AMO94477.1"/>
    <property type="molecule type" value="Genomic_DNA"/>
</dbReference>
<dbReference type="AlphaFoldDB" id="A0A127P9N7"/>
<gene>
    <name evidence="2" type="ORF">CFter6_1777</name>
</gene>
<organism evidence="2">
    <name type="scientific">Collimonas fungivorans</name>
    <dbReference type="NCBI Taxonomy" id="158899"/>
    <lineage>
        <taxon>Bacteria</taxon>
        <taxon>Pseudomonadati</taxon>
        <taxon>Pseudomonadota</taxon>
        <taxon>Betaproteobacteria</taxon>
        <taxon>Burkholderiales</taxon>
        <taxon>Oxalobacteraceae</taxon>
        <taxon>Collimonas</taxon>
    </lineage>
</organism>
<accession>A0A127P9N7</accession>
<reference evidence="2 3" key="1">
    <citation type="submission" date="2015-11" db="EMBL/GenBank/DDBJ databases">
        <title>Exploring the genomic traits of fungus-feeding bacterial genus Collimonas.</title>
        <authorList>
            <person name="Song C."/>
            <person name="Schmidt R."/>
            <person name="de Jager V."/>
            <person name="Krzyzanowska D."/>
            <person name="Jongedijk E."/>
            <person name="Cankar K."/>
            <person name="Beekwilder J."/>
            <person name="van Veen A."/>
            <person name="de Boer W."/>
            <person name="van Veen J.A."/>
            <person name="Garbeva P."/>
        </authorList>
    </citation>
    <scope>NUCLEOTIDE SEQUENCE [LARGE SCALE GENOMIC DNA]</scope>
    <source>
        <strain evidence="2 3">Ter6</strain>
    </source>
</reference>
<protein>
    <recommendedName>
        <fullName evidence="4">DUF3142 domain-containing protein</fullName>
    </recommendedName>
</protein>
<proteinExistence type="predicted"/>
<name>A0A127P9N7_9BURK</name>